<dbReference type="GeneID" id="43593053"/>
<evidence type="ECO:0000256" key="1">
    <source>
        <dbReference type="SAM" id="SignalP"/>
    </source>
</evidence>
<dbReference type="Proteomes" id="UP000254866">
    <property type="component" value="Unassembled WGS sequence"/>
</dbReference>
<dbReference type="OrthoDB" id="3531276at2759"/>
<organism evidence="2 3">
    <name type="scientific">Venustampulla echinocandica</name>
    <dbReference type="NCBI Taxonomy" id="2656787"/>
    <lineage>
        <taxon>Eukaryota</taxon>
        <taxon>Fungi</taxon>
        <taxon>Dikarya</taxon>
        <taxon>Ascomycota</taxon>
        <taxon>Pezizomycotina</taxon>
        <taxon>Leotiomycetes</taxon>
        <taxon>Helotiales</taxon>
        <taxon>Pleuroascaceae</taxon>
        <taxon>Venustampulla</taxon>
    </lineage>
</organism>
<reference evidence="2 3" key="1">
    <citation type="journal article" date="2018" name="IMA Fungus">
        <title>IMA Genome-F 9: Draft genome sequence of Annulohypoxylon stygium, Aspergillus mulundensis, Berkeleyomyces basicola (syn. Thielaviopsis basicola), Ceratocystis smalleyi, two Cercospora beticola strains, Coleophoma cylindrospora, Fusarium fracticaudum, Phialophora cf. hyalina, and Morchella septimelata.</title>
        <authorList>
            <person name="Wingfield B.D."/>
            <person name="Bills G.F."/>
            <person name="Dong Y."/>
            <person name="Huang W."/>
            <person name="Nel W.J."/>
            <person name="Swalarsk-Parry B.S."/>
            <person name="Vaghefi N."/>
            <person name="Wilken P.M."/>
            <person name="An Z."/>
            <person name="de Beer Z.W."/>
            <person name="De Vos L."/>
            <person name="Chen L."/>
            <person name="Duong T.A."/>
            <person name="Gao Y."/>
            <person name="Hammerbacher A."/>
            <person name="Kikkert J.R."/>
            <person name="Li Y."/>
            <person name="Li H."/>
            <person name="Li K."/>
            <person name="Li Q."/>
            <person name="Liu X."/>
            <person name="Ma X."/>
            <person name="Naidoo K."/>
            <person name="Pethybridge S.J."/>
            <person name="Sun J."/>
            <person name="Steenkamp E.T."/>
            <person name="van der Nest M.A."/>
            <person name="van Wyk S."/>
            <person name="Wingfield M.J."/>
            <person name="Xiong C."/>
            <person name="Yue Q."/>
            <person name="Zhang X."/>
        </authorList>
    </citation>
    <scope>NUCLEOTIDE SEQUENCE [LARGE SCALE GENOMIC DNA]</scope>
    <source>
        <strain evidence="2 3">BP 5553</strain>
    </source>
</reference>
<dbReference type="AlphaFoldDB" id="A0A370TXG1"/>
<dbReference type="EMBL" id="NPIC01000001">
    <property type="protein sequence ID" value="RDL40225.1"/>
    <property type="molecule type" value="Genomic_DNA"/>
</dbReference>
<keyword evidence="3" id="KW-1185">Reference proteome</keyword>
<comment type="caution">
    <text evidence="2">The sequence shown here is derived from an EMBL/GenBank/DDBJ whole genome shotgun (WGS) entry which is preliminary data.</text>
</comment>
<evidence type="ECO:0000313" key="3">
    <source>
        <dbReference type="Proteomes" id="UP000254866"/>
    </source>
</evidence>
<evidence type="ECO:0000313" key="2">
    <source>
        <dbReference type="EMBL" id="RDL40225.1"/>
    </source>
</evidence>
<gene>
    <name evidence="2" type="ORF">BP5553_00204</name>
</gene>
<protein>
    <submittedName>
        <fullName evidence="2">Uncharacterized protein</fullName>
    </submittedName>
</protein>
<accession>A0A370TXG1</accession>
<keyword evidence="1" id="KW-0732">Signal</keyword>
<dbReference type="RefSeq" id="XP_031872881.1">
    <property type="nucleotide sequence ID" value="XM_032008827.1"/>
</dbReference>
<name>A0A370TXG1_9HELO</name>
<feature type="signal peptide" evidence="1">
    <location>
        <begin position="1"/>
        <end position="18"/>
    </location>
</feature>
<feature type="chain" id="PRO_5016835886" evidence="1">
    <location>
        <begin position="19"/>
        <end position="378"/>
    </location>
</feature>
<proteinExistence type="predicted"/>
<sequence>MSRVLILLILVMSCLTTAQLTTSSSITTPPVPFPSPIQNAEDTNTIEDAQDPYDEQNMTESLQWGLLDLEYEPGIREWRSTNYSSSAQYMVVTTQGVDGKVGKVYDIQSWKGSARDDWFSVAFHLSTEVAVSAAQARNGTLLDLAKIDGDKAYKDMMAQIQQDRKGNRSEYHARPLADEGLIAVSNYLNRLYKYLRRGPPPPQPITDPYPIFTNIISTLHMETEKALGVKLNASSPNSDEPRIVTQLSAPWNFNHTYTLSLKRALDDLGFLAGYRHFHRLDVRPDIEWTDHANDEWYWGGENGTRMAFQYAREGAEMTEYDPEYWYGDFVCGTSFVEEDMRIRMEMEANGTWLEPPPMPTPNILNWEFSMKCIPQMGE</sequence>